<dbReference type="Pfam" id="PF01743">
    <property type="entry name" value="PolyA_pol"/>
    <property type="match status" value="1"/>
</dbReference>
<dbReference type="GO" id="GO:0005524">
    <property type="term" value="F:ATP binding"/>
    <property type="evidence" value="ECO:0007669"/>
    <property type="project" value="UniProtKB-KW"/>
</dbReference>
<sequence length="520" mass="58924">MNRMDFDFPVSPREQFVFNKIAATADELGMEVYLIGGYVRDKLLGRPTKDIDIMTVGDGLDLARQIAERFHPKPPVSLFKTYGTAQIKLPDLELEFVGARKESYQENSRKPEVEKGNLQDDLDRRDFTINTLYTRLSLKDPSAGQVQDPFNGLTDLKFKIIRTPLEPAHTFSDDPLRMLRAIRFATQLQFTIEESSLSGIKKEKDRIKIVSKERIADELNKIMMAKKPSIGWDLLFQTGLLDLFFPQLSAMAGAENLDGIGHKDNFYHSIQVLDNIVPHTKDLWLRWAALLHDIGKPATKRFEKGHGWTFHGHELVGAKMIPKIFGQLKLPLNEKMRYVQKLVGLHMRPVSLTKENITDSAIRRLLFDAAEQTDDLMTLCEADITSKNVMKVKRFKANFELVRQRMIEVEQADQMRNWQPPISGDLIMQTFGISPSREVGIIKDHIRESIIEGIIAGNFEAAYQLMLDKGREIGLELSGDPQQQDKIKAQAKAQLEAAMQESAHKDQPSSGSQADANGPL</sequence>
<dbReference type="CDD" id="cd05398">
    <property type="entry name" value="NT_ClassII-CCAase"/>
    <property type="match status" value="1"/>
</dbReference>
<keyword evidence="5" id="KW-0479">Metal-binding</keyword>
<protein>
    <submittedName>
        <fullName evidence="16">HDIG domain-containing protein</fullName>
    </submittedName>
</protein>
<keyword evidence="9" id="KW-0460">Magnesium</keyword>
<dbReference type="AlphaFoldDB" id="A0A1H3Z8J6"/>
<evidence type="ECO:0000259" key="15">
    <source>
        <dbReference type="Pfam" id="PF12627"/>
    </source>
</evidence>
<dbReference type="GO" id="GO:0003723">
    <property type="term" value="F:RNA binding"/>
    <property type="evidence" value="ECO:0007669"/>
    <property type="project" value="UniProtKB-KW"/>
</dbReference>
<evidence type="ECO:0000256" key="9">
    <source>
        <dbReference type="ARBA" id="ARBA00022842"/>
    </source>
</evidence>
<dbReference type="InterPro" id="IPR003607">
    <property type="entry name" value="HD/PDEase_dom"/>
</dbReference>
<name>A0A1H3Z8J6_9BACT</name>
<evidence type="ECO:0000256" key="11">
    <source>
        <dbReference type="RuleBase" id="RU003953"/>
    </source>
</evidence>
<dbReference type="Proteomes" id="UP000199041">
    <property type="component" value="Unassembled WGS sequence"/>
</dbReference>
<dbReference type="Gene3D" id="1.10.3090.10">
    <property type="entry name" value="cca-adding enzyme, domain 2"/>
    <property type="match status" value="1"/>
</dbReference>
<dbReference type="PANTHER" id="PTHR47545:SF1">
    <property type="entry name" value="MULTIFUNCTIONAL CCA PROTEIN"/>
    <property type="match status" value="1"/>
</dbReference>
<dbReference type="InterPro" id="IPR002646">
    <property type="entry name" value="PolA_pol_head_dom"/>
</dbReference>
<dbReference type="PANTHER" id="PTHR47545">
    <property type="entry name" value="MULTIFUNCTIONAL CCA PROTEIN"/>
    <property type="match status" value="1"/>
</dbReference>
<dbReference type="Pfam" id="PF01966">
    <property type="entry name" value="HD"/>
    <property type="match status" value="1"/>
</dbReference>
<gene>
    <name evidence="16" type="ORF">SAMN05192529_11072</name>
</gene>
<feature type="region of interest" description="Disordered" evidence="12">
    <location>
        <begin position="476"/>
        <end position="520"/>
    </location>
</feature>
<dbReference type="InterPro" id="IPR006674">
    <property type="entry name" value="HD_domain"/>
</dbReference>
<feature type="domain" description="tRNA nucleotidyltransferase/poly(A) polymerase RNA and SrmB- binding" evidence="15">
    <location>
        <begin position="190"/>
        <end position="249"/>
    </location>
</feature>
<evidence type="ECO:0000313" key="17">
    <source>
        <dbReference type="Proteomes" id="UP000199041"/>
    </source>
</evidence>
<organism evidence="16 17">
    <name type="scientific">Arachidicoccus rhizosphaerae</name>
    <dbReference type="NCBI Taxonomy" id="551991"/>
    <lineage>
        <taxon>Bacteria</taxon>
        <taxon>Pseudomonadati</taxon>
        <taxon>Bacteroidota</taxon>
        <taxon>Chitinophagia</taxon>
        <taxon>Chitinophagales</taxon>
        <taxon>Chitinophagaceae</taxon>
        <taxon>Arachidicoccus</taxon>
    </lineage>
</organism>
<dbReference type="InterPro" id="IPR050124">
    <property type="entry name" value="tRNA_CCA-adding_enzyme"/>
</dbReference>
<evidence type="ECO:0000256" key="10">
    <source>
        <dbReference type="ARBA" id="ARBA00022884"/>
    </source>
</evidence>
<proteinExistence type="inferred from homology"/>
<evidence type="ECO:0000259" key="13">
    <source>
        <dbReference type="Pfam" id="PF01743"/>
    </source>
</evidence>
<dbReference type="Pfam" id="PF12627">
    <property type="entry name" value="PolyA_pol_RNAbd"/>
    <property type="match status" value="1"/>
</dbReference>
<keyword evidence="17" id="KW-1185">Reference proteome</keyword>
<keyword evidence="7" id="KW-0692">RNA repair</keyword>
<dbReference type="NCBIfam" id="TIGR00277">
    <property type="entry name" value="HDIG"/>
    <property type="match status" value="1"/>
</dbReference>
<evidence type="ECO:0000256" key="8">
    <source>
        <dbReference type="ARBA" id="ARBA00022840"/>
    </source>
</evidence>
<dbReference type="GO" id="GO:0042245">
    <property type="term" value="P:RNA repair"/>
    <property type="evidence" value="ECO:0007669"/>
    <property type="project" value="UniProtKB-KW"/>
</dbReference>
<dbReference type="RefSeq" id="WP_091397555.1">
    <property type="nucleotide sequence ID" value="NZ_FNQY01000010.1"/>
</dbReference>
<evidence type="ECO:0000313" key="16">
    <source>
        <dbReference type="EMBL" id="SEA19694.1"/>
    </source>
</evidence>
<dbReference type="SUPFAM" id="SSF81891">
    <property type="entry name" value="Poly A polymerase C-terminal region-like"/>
    <property type="match status" value="1"/>
</dbReference>
<evidence type="ECO:0000256" key="6">
    <source>
        <dbReference type="ARBA" id="ARBA00022741"/>
    </source>
</evidence>
<dbReference type="STRING" id="551991.SAMN05192529_11072"/>
<evidence type="ECO:0000256" key="7">
    <source>
        <dbReference type="ARBA" id="ARBA00022800"/>
    </source>
</evidence>
<evidence type="ECO:0000256" key="12">
    <source>
        <dbReference type="SAM" id="MobiDB-lite"/>
    </source>
</evidence>
<keyword evidence="4" id="KW-0548">Nucleotidyltransferase</keyword>
<keyword evidence="6" id="KW-0547">Nucleotide-binding</keyword>
<reference evidence="16 17" key="1">
    <citation type="submission" date="2016-10" db="EMBL/GenBank/DDBJ databases">
        <authorList>
            <person name="de Groot N.N."/>
        </authorList>
    </citation>
    <scope>NUCLEOTIDE SEQUENCE [LARGE SCALE GENOMIC DNA]</scope>
    <source>
        <strain evidence="16 17">Vu-144</strain>
    </source>
</reference>
<evidence type="ECO:0000256" key="3">
    <source>
        <dbReference type="ARBA" id="ARBA00022694"/>
    </source>
</evidence>
<dbReference type="InterPro" id="IPR006675">
    <property type="entry name" value="HDIG_dom"/>
</dbReference>
<dbReference type="GO" id="GO:0016779">
    <property type="term" value="F:nucleotidyltransferase activity"/>
    <property type="evidence" value="ECO:0007669"/>
    <property type="project" value="UniProtKB-KW"/>
</dbReference>
<feature type="domain" description="HD" evidence="14">
    <location>
        <begin position="266"/>
        <end position="386"/>
    </location>
</feature>
<evidence type="ECO:0000256" key="4">
    <source>
        <dbReference type="ARBA" id="ARBA00022695"/>
    </source>
</evidence>
<keyword evidence="2 11" id="KW-0808">Transferase</keyword>
<keyword evidence="10 11" id="KW-0694">RNA-binding</keyword>
<dbReference type="SUPFAM" id="SSF81301">
    <property type="entry name" value="Nucleotidyltransferase"/>
    <property type="match status" value="1"/>
</dbReference>
<dbReference type="OrthoDB" id="9805698at2"/>
<evidence type="ECO:0000256" key="1">
    <source>
        <dbReference type="ARBA" id="ARBA00001946"/>
    </source>
</evidence>
<accession>A0A1H3Z8J6</accession>
<evidence type="ECO:0000259" key="14">
    <source>
        <dbReference type="Pfam" id="PF01966"/>
    </source>
</evidence>
<evidence type="ECO:0000256" key="5">
    <source>
        <dbReference type="ARBA" id="ARBA00022723"/>
    </source>
</evidence>
<comment type="similarity">
    <text evidence="11">Belongs to the tRNA nucleotidyltransferase/poly(A) polymerase family.</text>
</comment>
<dbReference type="InterPro" id="IPR043519">
    <property type="entry name" value="NT_sf"/>
</dbReference>
<keyword evidence="3" id="KW-0819">tRNA processing</keyword>
<feature type="domain" description="Poly A polymerase head" evidence="13">
    <location>
        <begin position="32"/>
        <end position="162"/>
    </location>
</feature>
<dbReference type="EMBL" id="FNQY01000010">
    <property type="protein sequence ID" value="SEA19694.1"/>
    <property type="molecule type" value="Genomic_DNA"/>
</dbReference>
<dbReference type="InterPro" id="IPR032828">
    <property type="entry name" value="PolyA_RNA-bd"/>
</dbReference>
<dbReference type="GO" id="GO:0008033">
    <property type="term" value="P:tRNA processing"/>
    <property type="evidence" value="ECO:0007669"/>
    <property type="project" value="UniProtKB-KW"/>
</dbReference>
<dbReference type="CDD" id="cd00077">
    <property type="entry name" value="HDc"/>
    <property type="match status" value="1"/>
</dbReference>
<evidence type="ECO:0000256" key="2">
    <source>
        <dbReference type="ARBA" id="ARBA00022679"/>
    </source>
</evidence>
<dbReference type="Gene3D" id="3.30.460.10">
    <property type="entry name" value="Beta Polymerase, domain 2"/>
    <property type="match status" value="1"/>
</dbReference>
<keyword evidence="8" id="KW-0067">ATP-binding</keyword>
<feature type="compositionally biased region" description="Polar residues" evidence="12">
    <location>
        <begin position="508"/>
        <end position="520"/>
    </location>
</feature>
<comment type="cofactor">
    <cofactor evidence="1">
        <name>Mg(2+)</name>
        <dbReference type="ChEBI" id="CHEBI:18420"/>
    </cofactor>
</comment>
<dbReference type="GO" id="GO:0046872">
    <property type="term" value="F:metal ion binding"/>
    <property type="evidence" value="ECO:0007669"/>
    <property type="project" value="UniProtKB-KW"/>
</dbReference>